<gene>
    <name evidence="2" type="ORF">OCGS_2502</name>
</gene>
<dbReference type="PANTHER" id="PTHR20935">
    <property type="entry name" value="PHOSPHOGLYCERATE MUTASE-RELATED"/>
    <property type="match status" value="1"/>
</dbReference>
<evidence type="ECO:0000313" key="2">
    <source>
        <dbReference type="EMBL" id="EKE43464.1"/>
    </source>
</evidence>
<reference evidence="2 3" key="1">
    <citation type="journal article" date="2012" name="J. Bacteriol.">
        <title>Draft Genome Sequence of Oceaniovalibus guishaninsula JLT2003T.</title>
        <authorList>
            <person name="Tang K."/>
            <person name="Liu K."/>
            <person name="Jiao N."/>
        </authorList>
    </citation>
    <scope>NUCLEOTIDE SEQUENCE [LARGE SCALE GENOMIC DNA]</scope>
    <source>
        <strain evidence="2 3">JLT2003</strain>
    </source>
</reference>
<keyword evidence="1" id="KW-0378">Hydrolase</keyword>
<comment type="caution">
    <text evidence="2">The sequence shown here is derived from an EMBL/GenBank/DDBJ whole genome shotgun (WGS) entry which is preliminary data.</text>
</comment>
<keyword evidence="3" id="KW-1185">Reference proteome</keyword>
<dbReference type="PANTHER" id="PTHR20935:SF0">
    <property type="entry name" value="SERINE_THREONINE-PROTEIN PHOSPHATASE PGAM5, MITOCHONDRIAL"/>
    <property type="match status" value="1"/>
</dbReference>
<dbReference type="Proteomes" id="UP000006765">
    <property type="component" value="Unassembled WGS sequence"/>
</dbReference>
<dbReference type="eggNOG" id="COG0406">
    <property type="taxonomic scope" value="Bacteria"/>
</dbReference>
<evidence type="ECO:0000256" key="1">
    <source>
        <dbReference type="ARBA" id="ARBA00022801"/>
    </source>
</evidence>
<dbReference type="PATRIC" id="fig|1231392.3.peg.2516"/>
<dbReference type="CDD" id="cd07067">
    <property type="entry name" value="HP_PGM_like"/>
    <property type="match status" value="1"/>
</dbReference>
<dbReference type="InterPro" id="IPR051021">
    <property type="entry name" value="Mito_Ser/Thr_phosphatase"/>
</dbReference>
<dbReference type="SMART" id="SM00855">
    <property type="entry name" value="PGAM"/>
    <property type="match status" value="1"/>
</dbReference>
<protein>
    <submittedName>
        <fullName evidence="2">Phosphoglycerate mutase family protein</fullName>
    </submittedName>
</protein>
<name>K2HKJ6_9RHOB</name>
<dbReference type="SUPFAM" id="SSF53254">
    <property type="entry name" value="Phosphoglycerate mutase-like"/>
    <property type="match status" value="1"/>
</dbReference>
<evidence type="ECO:0000313" key="3">
    <source>
        <dbReference type="Proteomes" id="UP000006765"/>
    </source>
</evidence>
<dbReference type="InterPro" id="IPR029033">
    <property type="entry name" value="His_PPase_superfam"/>
</dbReference>
<sequence length="214" mass="23504">MGEIVLVRHGQANSAADNEADYDRLSDLGHRQARWLGEWLAARGERFDAVVSGSLRRHRETAVGMGHADAAVDPRLNEMDYFNLGRALENVKGIPFAGADSFPDHVPLVMQAWHAAEIQGDESFAAFEMRVTAAVIEAATEGRRVLAITSGGVIGMVMRHVLHLDPTRLGHVLTPIRNTSIHRLQVRGAQMILTGFNSVPHLEADDRTHAVTDY</sequence>
<dbReference type="EMBL" id="AMGO01000054">
    <property type="protein sequence ID" value="EKE43464.1"/>
    <property type="molecule type" value="Genomic_DNA"/>
</dbReference>
<dbReference type="Gene3D" id="3.40.50.1240">
    <property type="entry name" value="Phosphoglycerate mutase-like"/>
    <property type="match status" value="1"/>
</dbReference>
<dbReference type="Pfam" id="PF00300">
    <property type="entry name" value="His_Phos_1"/>
    <property type="match status" value="1"/>
</dbReference>
<dbReference type="AlphaFoldDB" id="K2HKJ6"/>
<dbReference type="RefSeq" id="WP_007427654.1">
    <property type="nucleotide sequence ID" value="NZ_AMGO01000054.1"/>
</dbReference>
<accession>K2HKJ6</accession>
<organism evidence="2 3">
    <name type="scientific">Oceaniovalibus guishaninsula JLT2003</name>
    <dbReference type="NCBI Taxonomy" id="1231392"/>
    <lineage>
        <taxon>Bacteria</taxon>
        <taxon>Pseudomonadati</taxon>
        <taxon>Pseudomonadota</taxon>
        <taxon>Alphaproteobacteria</taxon>
        <taxon>Rhodobacterales</taxon>
        <taxon>Roseobacteraceae</taxon>
        <taxon>Oceaniovalibus</taxon>
    </lineage>
</organism>
<dbReference type="InterPro" id="IPR013078">
    <property type="entry name" value="His_Pase_superF_clade-1"/>
</dbReference>
<dbReference type="OrthoDB" id="280692at2"/>
<dbReference type="STRING" id="1231392.OCGS_2502"/>
<dbReference type="GO" id="GO:0016787">
    <property type="term" value="F:hydrolase activity"/>
    <property type="evidence" value="ECO:0007669"/>
    <property type="project" value="UniProtKB-KW"/>
</dbReference>
<proteinExistence type="predicted"/>